<dbReference type="Pfam" id="PF07238">
    <property type="entry name" value="PilZ"/>
    <property type="match status" value="1"/>
</dbReference>
<dbReference type="EMBL" id="RCZK01000018">
    <property type="protein sequence ID" value="TPG07499.1"/>
    <property type="molecule type" value="Genomic_DNA"/>
</dbReference>
<feature type="domain" description="PilZ" evidence="1">
    <location>
        <begin position="11"/>
        <end position="95"/>
    </location>
</feature>
<dbReference type="OrthoDB" id="7564913at2"/>
<evidence type="ECO:0000313" key="2">
    <source>
        <dbReference type="EMBL" id="TPG07499.1"/>
    </source>
</evidence>
<evidence type="ECO:0000313" key="3">
    <source>
        <dbReference type="Proteomes" id="UP000318413"/>
    </source>
</evidence>
<dbReference type="Proteomes" id="UP000318413">
    <property type="component" value="Unassembled WGS sequence"/>
</dbReference>
<dbReference type="AlphaFoldDB" id="A0A502C6A1"/>
<name>A0A502C6A1_9SPHN</name>
<keyword evidence="3" id="KW-1185">Reference proteome</keyword>
<evidence type="ECO:0000259" key="1">
    <source>
        <dbReference type="Pfam" id="PF07238"/>
    </source>
</evidence>
<dbReference type="SUPFAM" id="SSF141371">
    <property type="entry name" value="PilZ domain-like"/>
    <property type="match status" value="1"/>
</dbReference>
<organism evidence="2 3">
    <name type="scientific">Sphingomonas oligophenolica</name>
    <dbReference type="NCBI Taxonomy" id="301154"/>
    <lineage>
        <taxon>Bacteria</taxon>
        <taxon>Pseudomonadati</taxon>
        <taxon>Pseudomonadota</taxon>
        <taxon>Alphaproteobacteria</taxon>
        <taxon>Sphingomonadales</taxon>
        <taxon>Sphingomonadaceae</taxon>
        <taxon>Sphingomonas</taxon>
    </lineage>
</organism>
<dbReference type="RefSeq" id="WP_140872693.1">
    <property type="nucleotide sequence ID" value="NZ_RCZK01000018.1"/>
</dbReference>
<sequence length="113" mass="12218">MASRIDGVHHLRSTPRYKLFQPTEMSAAGETRRVHLLNLSTSGALIYAADPPPLGSSIRVRCGVHWLSARVAWRNQRRLGVAFAQAMSDADVGLIIAVEAAALAVASRRTADL</sequence>
<protein>
    <submittedName>
        <fullName evidence="2">PilZ domain-containing protein</fullName>
    </submittedName>
</protein>
<proteinExistence type="predicted"/>
<dbReference type="Gene3D" id="2.40.10.220">
    <property type="entry name" value="predicted glycosyltransferase like domains"/>
    <property type="match status" value="1"/>
</dbReference>
<dbReference type="GO" id="GO:0035438">
    <property type="term" value="F:cyclic-di-GMP binding"/>
    <property type="evidence" value="ECO:0007669"/>
    <property type="project" value="InterPro"/>
</dbReference>
<dbReference type="InterPro" id="IPR009875">
    <property type="entry name" value="PilZ_domain"/>
</dbReference>
<accession>A0A502C6A1</accession>
<comment type="caution">
    <text evidence="2">The sequence shown here is derived from an EMBL/GenBank/DDBJ whole genome shotgun (WGS) entry which is preliminary data.</text>
</comment>
<gene>
    <name evidence="2" type="ORF">EAH84_14390</name>
</gene>
<reference evidence="2 3" key="1">
    <citation type="journal article" date="2019" name="Environ. Microbiol.">
        <title>Species interactions and distinct microbial communities in high Arctic permafrost affected cryosols are associated with the CH4 and CO2 gas fluxes.</title>
        <authorList>
            <person name="Altshuler I."/>
            <person name="Hamel J."/>
            <person name="Turney S."/>
            <person name="Magnuson E."/>
            <person name="Levesque R."/>
            <person name="Greer C."/>
            <person name="Whyte L.G."/>
        </authorList>
    </citation>
    <scope>NUCLEOTIDE SEQUENCE [LARGE SCALE GENOMIC DNA]</scope>
    <source>
        <strain evidence="2 3">S5.1</strain>
    </source>
</reference>